<evidence type="ECO:0008006" key="2">
    <source>
        <dbReference type="Google" id="ProtNLM"/>
    </source>
</evidence>
<dbReference type="Pfam" id="PF06325">
    <property type="entry name" value="PrmA"/>
    <property type="match status" value="1"/>
</dbReference>
<protein>
    <recommendedName>
        <fullName evidence="2">Methyltransferase domain-containing protein</fullName>
    </recommendedName>
</protein>
<proteinExistence type="predicted"/>
<dbReference type="CDD" id="cd02440">
    <property type="entry name" value="AdoMet_MTases"/>
    <property type="match status" value="1"/>
</dbReference>
<dbReference type="EMBL" id="BARS01009023">
    <property type="protein sequence ID" value="GAF68970.1"/>
    <property type="molecule type" value="Genomic_DNA"/>
</dbReference>
<dbReference type="GO" id="GO:0016274">
    <property type="term" value="F:protein-arginine N-methyltransferase activity"/>
    <property type="evidence" value="ECO:0007669"/>
    <property type="project" value="InterPro"/>
</dbReference>
<dbReference type="PROSITE" id="PS51678">
    <property type="entry name" value="SAM_MT_PRMT"/>
    <property type="match status" value="1"/>
</dbReference>
<organism evidence="1">
    <name type="scientific">marine sediment metagenome</name>
    <dbReference type="NCBI Taxonomy" id="412755"/>
    <lineage>
        <taxon>unclassified sequences</taxon>
        <taxon>metagenomes</taxon>
        <taxon>ecological metagenomes</taxon>
    </lineage>
</organism>
<name>X0SYW9_9ZZZZ</name>
<dbReference type="Gene3D" id="3.40.50.150">
    <property type="entry name" value="Vaccinia Virus protein VP39"/>
    <property type="match status" value="1"/>
</dbReference>
<dbReference type="GO" id="GO:0042054">
    <property type="term" value="F:histone methyltransferase activity"/>
    <property type="evidence" value="ECO:0007669"/>
    <property type="project" value="TreeGrafter"/>
</dbReference>
<gene>
    <name evidence="1" type="ORF">S01H1_17074</name>
</gene>
<accession>X0SYW9</accession>
<dbReference type="InterPro" id="IPR025799">
    <property type="entry name" value="Arg_MeTrfase"/>
</dbReference>
<dbReference type="AlphaFoldDB" id="X0SYW9"/>
<evidence type="ECO:0000313" key="1">
    <source>
        <dbReference type="EMBL" id="GAF68970.1"/>
    </source>
</evidence>
<dbReference type="SUPFAM" id="SSF53335">
    <property type="entry name" value="S-adenosyl-L-methionine-dependent methyltransferases"/>
    <property type="match status" value="1"/>
</dbReference>
<comment type="caution">
    <text evidence="1">The sequence shown here is derived from an EMBL/GenBank/DDBJ whole genome shotgun (WGS) entry which is preliminary data.</text>
</comment>
<reference evidence="1" key="1">
    <citation type="journal article" date="2014" name="Front. Microbiol.">
        <title>High frequency of phylogenetically diverse reductive dehalogenase-homologous genes in deep subseafloor sedimentary metagenomes.</title>
        <authorList>
            <person name="Kawai M."/>
            <person name="Futagami T."/>
            <person name="Toyoda A."/>
            <person name="Takaki Y."/>
            <person name="Nishi S."/>
            <person name="Hori S."/>
            <person name="Arai W."/>
            <person name="Tsubouchi T."/>
            <person name="Morono Y."/>
            <person name="Uchiyama I."/>
            <person name="Ito T."/>
            <person name="Fujiyama A."/>
            <person name="Inagaki F."/>
            <person name="Takami H."/>
        </authorList>
    </citation>
    <scope>NUCLEOTIDE SEQUENCE</scope>
    <source>
        <strain evidence="1">Expedition CK06-06</strain>
    </source>
</reference>
<dbReference type="PANTHER" id="PTHR11006:SF4">
    <property type="entry name" value="PROTEIN ARGININE N-METHYLTRANSFERASE 7"/>
    <property type="match status" value="1"/>
</dbReference>
<sequence length="165" mass="18248">MYSIGDYGDMIADKVRMDPYAYALKAVIEPDSVVLDIGTGTGMHALLACKFGARKVYAIEPNDAIHLARELVRENGFADRIEFFQEISTHVTLPEKADVIVSDLRGVLPLYGGHIPAIIDARQRHLAPGGVLIPKRDTIWVSLVEASKVYTELVGPWDYPYGMSM</sequence>
<dbReference type="InterPro" id="IPR029063">
    <property type="entry name" value="SAM-dependent_MTases_sf"/>
</dbReference>
<feature type="non-terminal residue" evidence="1">
    <location>
        <position position="165"/>
    </location>
</feature>
<dbReference type="PANTHER" id="PTHR11006">
    <property type="entry name" value="PROTEIN ARGININE N-METHYLTRANSFERASE"/>
    <property type="match status" value="1"/>
</dbReference>